<dbReference type="OrthoDB" id="4260424at2"/>
<name>A0A286DKZ9_9ACTN</name>
<sequence>MAFDPDMCVEVPAGFDDSDEDTQVYPVACKLFMGVTASEAFARAGHWVAAHDVRVTDVSWDNMLGEDEPHTLSLYFVFELDEEDEEDED</sequence>
<proteinExistence type="predicted"/>
<dbReference type="AlphaFoldDB" id="A0A286DKZ9"/>
<dbReference type="EMBL" id="OCNE01000001">
    <property type="protein sequence ID" value="SOD59253.1"/>
    <property type="molecule type" value="Genomic_DNA"/>
</dbReference>
<organism evidence="1 2">
    <name type="scientific">Streptomyces zhaozhouensis</name>
    <dbReference type="NCBI Taxonomy" id="1300267"/>
    <lineage>
        <taxon>Bacteria</taxon>
        <taxon>Bacillati</taxon>
        <taxon>Actinomycetota</taxon>
        <taxon>Actinomycetes</taxon>
        <taxon>Kitasatosporales</taxon>
        <taxon>Streptomycetaceae</taxon>
        <taxon>Streptomyces</taxon>
    </lineage>
</organism>
<keyword evidence="2" id="KW-1185">Reference proteome</keyword>
<dbReference type="Proteomes" id="UP000219072">
    <property type="component" value="Unassembled WGS sequence"/>
</dbReference>
<gene>
    <name evidence="1" type="ORF">SAMN06297387_101558</name>
</gene>
<dbReference type="RefSeq" id="WP_097229282.1">
    <property type="nucleotide sequence ID" value="NZ_OCNE01000001.1"/>
</dbReference>
<accession>A0A286DKZ9</accession>
<evidence type="ECO:0000313" key="2">
    <source>
        <dbReference type="Proteomes" id="UP000219072"/>
    </source>
</evidence>
<reference evidence="1 2" key="1">
    <citation type="submission" date="2017-09" db="EMBL/GenBank/DDBJ databases">
        <authorList>
            <person name="Ehlers B."/>
            <person name="Leendertz F.H."/>
        </authorList>
    </citation>
    <scope>NUCLEOTIDE SEQUENCE [LARGE SCALE GENOMIC DNA]</scope>
    <source>
        <strain evidence="1 2">CGMCC 4.7095</strain>
    </source>
</reference>
<evidence type="ECO:0000313" key="1">
    <source>
        <dbReference type="EMBL" id="SOD59253.1"/>
    </source>
</evidence>
<protein>
    <submittedName>
        <fullName evidence="1">Uncharacterized protein</fullName>
    </submittedName>
</protein>